<gene>
    <name evidence="3" type="ORF">F0P94_04250</name>
</gene>
<dbReference type="AlphaFoldDB" id="A0A5N1J2B4"/>
<dbReference type="InterPro" id="IPR001789">
    <property type="entry name" value="Sig_transdc_resp-reg_receiver"/>
</dbReference>
<evidence type="ECO:0000313" key="4">
    <source>
        <dbReference type="Proteomes" id="UP000326570"/>
    </source>
</evidence>
<protein>
    <submittedName>
        <fullName evidence="3">Response regulator</fullName>
    </submittedName>
</protein>
<sequence length="149" mass="17305">MRKLLPLKTILLVDDDDTTNYLNQRLLESLNAAEKIVVLKDGEQAIDYLIKACQAGNEEAYPCPDLMFLDIKMPVMDGFEFLEAYKEVKAKFDKEIIILMLTSSASFYDLEKLKQYPDVKKHYSKSLTEVDVKDLVQEYFPTHIMRVEE</sequence>
<dbReference type="GO" id="GO:0000160">
    <property type="term" value="P:phosphorelay signal transduction system"/>
    <property type="evidence" value="ECO:0007669"/>
    <property type="project" value="InterPro"/>
</dbReference>
<dbReference type="PANTHER" id="PTHR44520:SF2">
    <property type="entry name" value="RESPONSE REGULATOR RCP1"/>
    <property type="match status" value="1"/>
</dbReference>
<dbReference type="RefSeq" id="WP_150902573.1">
    <property type="nucleotide sequence ID" value="NZ_VTWT01000002.1"/>
</dbReference>
<dbReference type="PROSITE" id="PS50110">
    <property type="entry name" value="RESPONSE_REGULATORY"/>
    <property type="match status" value="1"/>
</dbReference>
<evidence type="ECO:0000259" key="2">
    <source>
        <dbReference type="PROSITE" id="PS50110"/>
    </source>
</evidence>
<dbReference type="Pfam" id="PF00072">
    <property type="entry name" value="Response_reg"/>
    <property type="match status" value="1"/>
</dbReference>
<dbReference type="EMBL" id="VTWT01000002">
    <property type="protein sequence ID" value="KAA9340646.1"/>
    <property type="molecule type" value="Genomic_DNA"/>
</dbReference>
<feature type="modified residue" description="4-aspartylphosphate" evidence="1">
    <location>
        <position position="70"/>
    </location>
</feature>
<keyword evidence="4" id="KW-1185">Reference proteome</keyword>
<dbReference type="InterPro" id="IPR011006">
    <property type="entry name" value="CheY-like_superfamily"/>
</dbReference>
<evidence type="ECO:0000256" key="1">
    <source>
        <dbReference type="PROSITE-ProRule" id="PRU00169"/>
    </source>
</evidence>
<keyword evidence="1" id="KW-0597">Phosphoprotein</keyword>
<proteinExistence type="predicted"/>
<dbReference type="InterPro" id="IPR052893">
    <property type="entry name" value="TCS_response_regulator"/>
</dbReference>
<dbReference type="PANTHER" id="PTHR44520">
    <property type="entry name" value="RESPONSE REGULATOR RCP1-RELATED"/>
    <property type="match status" value="1"/>
</dbReference>
<feature type="domain" description="Response regulatory" evidence="2">
    <location>
        <begin position="9"/>
        <end position="140"/>
    </location>
</feature>
<comment type="caution">
    <text evidence="3">The sequence shown here is derived from an EMBL/GenBank/DDBJ whole genome shotgun (WGS) entry which is preliminary data.</text>
</comment>
<organism evidence="3 4">
    <name type="scientific">Adhaeribacter soli</name>
    <dbReference type="NCBI Taxonomy" id="2607655"/>
    <lineage>
        <taxon>Bacteria</taxon>
        <taxon>Pseudomonadati</taxon>
        <taxon>Bacteroidota</taxon>
        <taxon>Cytophagia</taxon>
        <taxon>Cytophagales</taxon>
        <taxon>Hymenobacteraceae</taxon>
        <taxon>Adhaeribacter</taxon>
    </lineage>
</organism>
<name>A0A5N1J2B4_9BACT</name>
<dbReference type="Gene3D" id="3.40.50.2300">
    <property type="match status" value="1"/>
</dbReference>
<reference evidence="3 4" key="1">
    <citation type="submission" date="2019-09" db="EMBL/GenBank/DDBJ databases">
        <title>Genome sequence of Adhaeribacter sp. M2.</title>
        <authorList>
            <person name="Srinivasan S."/>
        </authorList>
    </citation>
    <scope>NUCLEOTIDE SEQUENCE [LARGE SCALE GENOMIC DNA]</scope>
    <source>
        <strain evidence="3 4">M2</strain>
    </source>
</reference>
<dbReference type="SUPFAM" id="SSF52172">
    <property type="entry name" value="CheY-like"/>
    <property type="match status" value="1"/>
</dbReference>
<dbReference type="Proteomes" id="UP000326570">
    <property type="component" value="Unassembled WGS sequence"/>
</dbReference>
<dbReference type="SMART" id="SM00448">
    <property type="entry name" value="REC"/>
    <property type="match status" value="1"/>
</dbReference>
<evidence type="ECO:0000313" key="3">
    <source>
        <dbReference type="EMBL" id="KAA9340646.1"/>
    </source>
</evidence>
<accession>A0A5N1J2B4</accession>